<feature type="compositionally biased region" description="Basic and acidic residues" evidence="1">
    <location>
        <begin position="117"/>
        <end position="130"/>
    </location>
</feature>
<protein>
    <recommendedName>
        <fullName evidence="5">DUF3040 domain-containing protein</fullName>
    </recommendedName>
</protein>
<dbReference type="Proteomes" id="UP000193711">
    <property type="component" value="Unassembled WGS sequence"/>
</dbReference>
<dbReference type="STRING" id="1891671.SAMN06295885_1733"/>
<sequence length="130" mass="13615">MPLSEHEQRLLDEMERNLYQNDADFVAAVSKGRGGTNYRALVLGILLAIVGLAVLVTGVAVRQPLVGVGGFVLMLAGVVVAMRPAAGAAEGSGLPTAGRPAKPRSSSGRQGSGFMDRLNERWDNRGDGRG</sequence>
<evidence type="ECO:0000256" key="2">
    <source>
        <dbReference type="SAM" id="Phobius"/>
    </source>
</evidence>
<keyword evidence="2" id="KW-1133">Transmembrane helix</keyword>
<reference evidence="4" key="1">
    <citation type="submission" date="2017-04" db="EMBL/GenBank/DDBJ databases">
        <authorList>
            <person name="Varghese N."/>
            <person name="Submissions S."/>
        </authorList>
    </citation>
    <scope>NUCLEOTIDE SEQUENCE [LARGE SCALE GENOMIC DNA]</scope>
    <source>
        <strain evidence="4">VKM Ac-2121</strain>
    </source>
</reference>
<evidence type="ECO:0000256" key="1">
    <source>
        <dbReference type="SAM" id="MobiDB-lite"/>
    </source>
</evidence>
<evidence type="ECO:0000313" key="4">
    <source>
        <dbReference type="Proteomes" id="UP000193711"/>
    </source>
</evidence>
<dbReference type="EMBL" id="FXBM01000001">
    <property type="protein sequence ID" value="SMH40078.1"/>
    <property type="molecule type" value="Genomic_DNA"/>
</dbReference>
<dbReference type="Pfam" id="PF11239">
    <property type="entry name" value="DUF3040"/>
    <property type="match status" value="1"/>
</dbReference>
<keyword evidence="4" id="KW-1185">Reference proteome</keyword>
<accession>A0A1X7NRY8</accession>
<keyword evidence="2" id="KW-0812">Transmembrane</keyword>
<feature type="transmembrane region" description="Helical" evidence="2">
    <location>
        <begin position="65"/>
        <end position="82"/>
    </location>
</feature>
<evidence type="ECO:0008006" key="5">
    <source>
        <dbReference type="Google" id="ProtNLM"/>
    </source>
</evidence>
<feature type="region of interest" description="Disordered" evidence="1">
    <location>
        <begin position="88"/>
        <end position="130"/>
    </location>
</feature>
<evidence type="ECO:0000313" key="3">
    <source>
        <dbReference type="EMBL" id="SMH40078.1"/>
    </source>
</evidence>
<proteinExistence type="predicted"/>
<dbReference type="OrthoDB" id="5244024at2"/>
<name>A0A1X7NRY8_9MICO</name>
<keyword evidence="2" id="KW-0472">Membrane</keyword>
<dbReference type="AlphaFoldDB" id="A0A1X7NRY8"/>
<feature type="transmembrane region" description="Helical" evidence="2">
    <location>
        <begin position="40"/>
        <end position="59"/>
    </location>
</feature>
<organism evidence="3 4">
    <name type="scientific">Rathayibacter oskolensis</name>
    <dbReference type="NCBI Taxonomy" id="1891671"/>
    <lineage>
        <taxon>Bacteria</taxon>
        <taxon>Bacillati</taxon>
        <taxon>Actinomycetota</taxon>
        <taxon>Actinomycetes</taxon>
        <taxon>Micrococcales</taxon>
        <taxon>Microbacteriaceae</taxon>
        <taxon>Rathayibacter</taxon>
    </lineage>
</organism>
<dbReference type="RefSeq" id="WP_085476069.1">
    <property type="nucleotide sequence ID" value="NZ_FXBM01000001.1"/>
</dbReference>
<dbReference type="InterPro" id="IPR021401">
    <property type="entry name" value="DUF3040"/>
</dbReference>
<gene>
    <name evidence="3" type="ORF">SAMN06295885_1733</name>
</gene>